<dbReference type="Proteomes" id="UP000789342">
    <property type="component" value="Unassembled WGS sequence"/>
</dbReference>
<protein>
    <submittedName>
        <fullName evidence="2">6304_t:CDS:1</fullName>
    </submittedName>
</protein>
<dbReference type="AlphaFoldDB" id="A0A9N9AQS2"/>
<feature type="non-terminal residue" evidence="2">
    <location>
        <position position="111"/>
    </location>
</feature>
<reference evidence="2" key="1">
    <citation type="submission" date="2021-06" db="EMBL/GenBank/DDBJ databases">
        <authorList>
            <person name="Kallberg Y."/>
            <person name="Tangrot J."/>
            <person name="Rosling A."/>
        </authorList>
    </citation>
    <scope>NUCLEOTIDE SEQUENCE</scope>
    <source>
        <strain evidence="2">CL551</strain>
    </source>
</reference>
<evidence type="ECO:0000313" key="3">
    <source>
        <dbReference type="Proteomes" id="UP000789342"/>
    </source>
</evidence>
<sequence>MAKITRLEVENTDVKAKYNEAMNEVMKLRAELKSRIEERDDAIAELKAEVMKLRDNNEMIKQPTQDISPEEIVNVPSSVDNASEVSSKSKIQFSYMSKQKTLEDKETDAFL</sequence>
<keyword evidence="1" id="KW-0175">Coiled coil</keyword>
<dbReference type="EMBL" id="CAJVPV010002945">
    <property type="protein sequence ID" value="CAG8539667.1"/>
    <property type="molecule type" value="Genomic_DNA"/>
</dbReference>
<evidence type="ECO:0000313" key="2">
    <source>
        <dbReference type="EMBL" id="CAG8539667.1"/>
    </source>
</evidence>
<evidence type="ECO:0000256" key="1">
    <source>
        <dbReference type="SAM" id="Coils"/>
    </source>
</evidence>
<feature type="coiled-coil region" evidence="1">
    <location>
        <begin position="4"/>
        <end position="56"/>
    </location>
</feature>
<comment type="caution">
    <text evidence="2">The sequence shown here is derived from an EMBL/GenBank/DDBJ whole genome shotgun (WGS) entry which is preliminary data.</text>
</comment>
<name>A0A9N9AQS2_9GLOM</name>
<dbReference type="OrthoDB" id="2398541at2759"/>
<accession>A0A9N9AQS2</accession>
<gene>
    <name evidence="2" type="ORF">AMORRO_LOCUS5066</name>
</gene>
<keyword evidence="3" id="KW-1185">Reference proteome</keyword>
<proteinExistence type="predicted"/>
<organism evidence="2 3">
    <name type="scientific">Acaulospora morrowiae</name>
    <dbReference type="NCBI Taxonomy" id="94023"/>
    <lineage>
        <taxon>Eukaryota</taxon>
        <taxon>Fungi</taxon>
        <taxon>Fungi incertae sedis</taxon>
        <taxon>Mucoromycota</taxon>
        <taxon>Glomeromycotina</taxon>
        <taxon>Glomeromycetes</taxon>
        <taxon>Diversisporales</taxon>
        <taxon>Acaulosporaceae</taxon>
        <taxon>Acaulospora</taxon>
    </lineage>
</organism>